<keyword evidence="5" id="KW-1185">Reference proteome</keyword>
<dbReference type="InterPro" id="IPR041729">
    <property type="entry name" value="Formyl-FH4-Hydrolase_C"/>
</dbReference>
<dbReference type="InterPro" id="IPR048469">
    <property type="entry name" value="YchJ-like_M"/>
</dbReference>
<organism evidence="4 5">
    <name type="scientific">Tagetes erecta</name>
    <name type="common">African marigold</name>
    <dbReference type="NCBI Taxonomy" id="13708"/>
    <lineage>
        <taxon>Eukaryota</taxon>
        <taxon>Viridiplantae</taxon>
        <taxon>Streptophyta</taxon>
        <taxon>Embryophyta</taxon>
        <taxon>Tracheophyta</taxon>
        <taxon>Spermatophyta</taxon>
        <taxon>Magnoliopsida</taxon>
        <taxon>eudicotyledons</taxon>
        <taxon>Gunneridae</taxon>
        <taxon>Pentapetalae</taxon>
        <taxon>asterids</taxon>
        <taxon>campanulids</taxon>
        <taxon>Asterales</taxon>
        <taxon>Asteraceae</taxon>
        <taxon>Asteroideae</taxon>
        <taxon>Heliantheae alliance</taxon>
        <taxon>Tageteae</taxon>
        <taxon>Tagetes</taxon>
    </lineage>
</organism>
<dbReference type="InterPro" id="IPR002376">
    <property type="entry name" value="Formyl_transf_N"/>
</dbReference>
<dbReference type="PANTHER" id="PTHR42706">
    <property type="entry name" value="FORMYLTETRAHYDROFOLATE DEFORMYLASE"/>
    <property type="match status" value="1"/>
</dbReference>
<dbReference type="Gene3D" id="3.30.70.260">
    <property type="match status" value="1"/>
</dbReference>
<dbReference type="GO" id="GO:0006730">
    <property type="term" value="P:one-carbon metabolic process"/>
    <property type="evidence" value="ECO:0007669"/>
    <property type="project" value="UniProtKB-KW"/>
</dbReference>
<dbReference type="AlphaFoldDB" id="A0AAD8JL63"/>
<feature type="domain" description="ACT" evidence="3">
    <location>
        <begin position="103"/>
        <end position="182"/>
    </location>
</feature>
<name>A0AAD8JL63_TARER</name>
<dbReference type="PROSITE" id="PS51671">
    <property type="entry name" value="ACT"/>
    <property type="match status" value="1"/>
</dbReference>
<dbReference type="Pfam" id="PF01842">
    <property type="entry name" value="ACT"/>
    <property type="match status" value="1"/>
</dbReference>
<dbReference type="SUPFAM" id="SSF55021">
    <property type="entry name" value="ACT-like"/>
    <property type="match status" value="1"/>
</dbReference>
<sequence>MRSRYCAYVQHNADYLVATWHPEKRHPALSGLLSESFPGTDWLSLNVTRCNHGSHENEAFVTFFARYREKTNIQAIHECSRFLREDQRWTLIEMQAQTMQRKVLRTICPDAKGLIAKITNICYKHELNIVQNNEFVDHRTGRFFMRTELEGIFNDNTLLADLDSALPQGSVRELHSAGRRRVVILVTKEAHCLGDLLMKSAFGGLDMEIAAVVGNHDTLRSLVERFDIPFVLVSHEGLTREEHDNRMVEEIDRYQPDYVVLAKYMRVLTPAFVQRYPNQIINIHHSFLPAFIGARPYHQAYERGVKIIGATAHYVNDNLDEGPIIMQDVINVDHSYTADEMMRAGRDVEKNVLSNALYKVLGQRVFVYGNRTIIL</sequence>
<keyword evidence="1" id="KW-0554">One-carbon metabolism</keyword>
<dbReference type="InterPro" id="IPR036477">
    <property type="entry name" value="Formyl_transf_N_sf"/>
</dbReference>
<accession>A0AAD8JL63</accession>
<dbReference type="Pfam" id="PF17775">
    <property type="entry name" value="YchJ_M-like"/>
    <property type="match status" value="1"/>
</dbReference>
<dbReference type="EMBL" id="JAUHHV010000025">
    <property type="protein sequence ID" value="KAK1405803.1"/>
    <property type="molecule type" value="Genomic_DNA"/>
</dbReference>
<dbReference type="GO" id="GO:0008864">
    <property type="term" value="F:formyltetrahydrofolate deformylase activity"/>
    <property type="evidence" value="ECO:0007669"/>
    <property type="project" value="InterPro"/>
</dbReference>
<reference evidence="4" key="1">
    <citation type="journal article" date="2023" name="bioRxiv">
        <title>Improved chromosome-level genome assembly for marigold (Tagetes erecta).</title>
        <authorList>
            <person name="Jiang F."/>
            <person name="Yuan L."/>
            <person name="Wang S."/>
            <person name="Wang H."/>
            <person name="Xu D."/>
            <person name="Wang A."/>
            <person name="Fan W."/>
        </authorList>
    </citation>
    <scope>NUCLEOTIDE SEQUENCE</scope>
    <source>
        <strain evidence="4">WSJ</strain>
        <tissue evidence="4">Leaf</tissue>
    </source>
</reference>
<proteinExistence type="inferred from homology"/>
<evidence type="ECO:0000256" key="1">
    <source>
        <dbReference type="ARBA" id="ARBA00022563"/>
    </source>
</evidence>
<gene>
    <name evidence="4" type="ORF">QVD17_42494</name>
</gene>
<evidence type="ECO:0000259" key="3">
    <source>
        <dbReference type="PROSITE" id="PS51671"/>
    </source>
</evidence>
<dbReference type="NCBIfam" id="TIGR00655">
    <property type="entry name" value="PurU"/>
    <property type="match status" value="1"/>
</dbReference>
<dbReference type="CDD" id="cd04875">
    <property type="entry name" value="ACT_F4HF-DF"/>
    <property type="match status" value="1"/>
</dbReference>
<dbReference type="InterPro" id="IPR044074">
    <property type="entry name" value="PurU_ACT"/>
</dbReference>
<dbReference type="InterPro" id="IPR045865">
    <property type="entry name" value="ACT-like_dom_sf"/>
</dbReference>
<dbReference type="InterPro" id="IPR002912">
    <property type="entry name" value="ACT_dom"/>
</dbReference>
<evidence type="ECO:0000313" key="5">
    <source>
        <dbReference type="Proteomes" id="UP001229421"/>
    </source>
</evidence>
<protein>
    <recommendedName>
        <fullName evidence="3">ACT domain-containing protein</fullName>
    </recommendedName>
</protein>
<dbReference type="CDD" id="cd08648">
    <property type="entry name" value="FMT_core_Formyl-FH4-Hydrolase_C"/>
    <property type="match status" value="1"/>
</dbReference>
<dbReference type="InterPro" id="IPR004810">
    <property type="entry name" value="PurU"/>
</dbReference>
<dbReference type="FunFam" id="3.40.50.170:FF:000001">
    <property type="entry name" value="Formyltetrahydrofolate deformylase"/>
    <property type="match status" value="1"/>
</dbReference>
<dbReference type="GO" id="GO:0006189">
    <property type="term" value="P:'de novo' IMP biosynthetic process"/>
    <property type="evidence" value="ECO:0007669"/>
    <property type="project" value="InterPro"/>
</dbReference>
<dbReference type="Gene3D" id="3.10.450.50">
    <property type="match status" value="1"/>
</dbReference>
<dbReference type="Pfam" id="PF00551">
    <property type="entry name" value="Formyl_trans_N"/>
    <property type="match status" value="1"/>
</dbReference>
<dbReference type="InterPro" id="IPR032710">
    <property type="entry name" value="NTF2-like_dom_sf"/>
</dbReference>
<dbReference type="NCBIfam" id="NF004684">
    <property type="entry name" value="PRK06027.1"/>
    <property type="match status" value="1"/>
</dbReference>
<dbReference type="Proteomes" id="UP001229421">
    <property type="component" value="Unassembled WGS sequence"/>
</dbReference>
<dbReference type="SUPFAM" id="SSF53328">
    <property type="entry name" value="Formyltransferase"/>
    <property type="match status" value="1"/>
</dbReference>
<comment type="caution">
    <text evidence="4">The sequence shown here is derived from an EMBL/GenBank/DDBJ whole genome shotgun (WGS) entry which is preliminary data.</text>
</comment>
<dbReference type="PANTHER" id="PTHR42706:SF1">
    <property type="entry name" value="FORMYLTETRAHYDROFOLATE DEFORMYLASE 2, MITOCHONDRIAL"/>
    <property type="match status" value="1"/>
</dbReference>
<keyword evidence="2" id="KW-0378">Hydrolase</keyword>
<dbReference type="Gene3D" id="3.40.50.170">
    <property type="entry name" value="Formyl transferase, N-terminal domain"/>
    <property type="match status" value="1"/>
</dbReference>
<evidence type="ECO:0000256" key="2">
    <source>
        <dbReference type="ARBA" id="ARBA00022801"/>
    </source>
</evidence>
<dbReference type="SUPFAM" id="SSF54427">
    <property type="entry name" value="NTF2-like"/>
    <property type="match status" value="1"/>
</dbReference>
<dbReference type="PRINTS" id="PR01575">
    <property type="entry name" value="FFH4HYDRLASE"/>
</dbReference>
<dbReference type="FunFam" id="3.30.70.260:FF:000021">
    <property type="entry name" value="Formyltetrahydrofolate deformylase"/>
    <property type="match status" value="1"/>
</dbReference>
<dbReference type="HAMAP" id="MF_01927">
    <property type="entry name" value="PurU"/>
    <property type="match status" value="1"/>
</dbReference>
<evidence type="ECO:0000313" key="4">
    <source>
        <dbReference type="EMBL" id="KAK1405803.1"/>
    </source>
</evidence>